<accession>A0ABT4D4D0</accession>
<dbReference type="PRINTS" id="PR00037">
    <property type="entry name" value="HTHLACR"/>
</dbReference>
<keyword evidence="1" id="KW-0805">Transcription regulation</keyword>
<evidence type="ECO:0000259" key="4">
    <source>
        <dbReference type="PROSITE" id="PS51000"/>
    </source>
</evidence>
<dbReference type="InterPro" id="IPR001034">
    <property type="entry name" value="DeoR_HTH"/>
</dbReference>
<dbReference type="Gene3D" id="1.10.10.10">
    <property type="entry name" value="Winged helix-like DNA-binding domain superfamily/Winged helix DNA-binding domain"/>
    <property type="match status" value="1"/>
</dbReference>
<keyword evidence="6" id="KW-1185">Reference proteome</keyword>
<dbReference type="Proteomes" id="UP001144612">
    <property type="component" value="Unassembled WGS sequence"/>
</dbReference>
<dbReference type="Gene3D" id="3.40.50.1360">
    <property type="match status" value="1"/>
</dbReference>
<dbReference type="InterPro" id="IPR037171">
    <property type="entry name" value="NagB/RpiA_transferase-like"/>
</dbReference>
<dbReference type="EMBL" id="JAPQFJ010000001">
    <property type="protein sequence ID" value="MCY6957135.1"/>
    <property type="molecule type" value="Genomic_DNA"/>
</dbReference>
<evidence type="ECO:0000256" key="3">
    <source>
        <dbReference type="ARBA" id="ARBA00023163"/>
    </source>
</evidence>
<evidence type="ECO:0000256" key="1">
    <source>
        <dbReference type="ARBA" id="ARBA00023015"/>
    </source>
</evidence>
<keyword evidence="3" id="KW-0804">Transcription</keyword>
<gene>
    <name evidence="5" type="ORF">OW729_00800</name>
</gene>
<dbReference type="PANTHER" id="PTHR30363:SF60">
    <property type="entry name" value="HTH-TYPE TRANSCRIPTIONAL REGULATOR IOLR"/>
    <property type="match status" value="1"/>
</dbReference>
<evidence type="ECO:0000313" key="6">
    <source>
        <dbReference type="Proteomes" id="UP001144612"/>
    </source>
</evidence>
<dbReference type="SUPFAM" id="SSF46785">
    <property type="entry name" value="Winged helix' DNA-binding domain"/>
    <property type="match status" value="1"/>
</dbReference>
<dbReference type="Pfam" id="PF08220">
    <property type="entry name" value="HTH_DeoR"/>
    <property type="match status" value="1"/>
</dbReference>
<evidence type="ECO:0000313" key="5">
    <source>
        <dbReference type="EMBL" id="MCY6957135.1"/>
    </source>
</evidence>
<organism evidence="5 6">
    <name type="scientific">Clostridium brassicae</name>
    <dbReference type="NCBI Taxonomy" id="2999072"/>
    <lineage>
        <taxon>Bacteria</taxon>
        <taxon>Bacillati</taxon>
        <taxon>Bacillota</taxon>
        <taxon>Clostridia</taxon>
        <taxon>Eubacteriales</taxon>
        <taxon>Clostridiaceae</taxon>
        <taxon>Clostridium</taxon>
    </lineage>
</organism>
<dbReference type="PANTHER" id="PTHR30363">
    <property type="entry name" value="HTH-TYPE TRANSCRIPTIONAL REGULATOR SRLR-RELATED"/>
    <property type="match status" value="1"/>
</dbReference>
<name>A0ABT4D4D0_9CLOT</name>
<sequence>MKSDRLREMENYILKHESVSINTLCSIFDVSKNTIRRDLGELEKKGIIKKVYGGVTLSDSQKDTVPFSEREIKNKSVKQLLCETASSLVNDGDIIFIDSGTTTMHMLPFLADKNNLTIITNNINVLINSLPYPNLNILSTGGSLFRETNSLIGIEAVNFLQNYNISKAFMASTGVSISKGVTNSSCIEYQIKKKVVNKSDNIIVLADESKLGVASLMTYCELQDIDVFITDKTPPKPFQNFFQQNNVNVIVPTIYKEKEAVNI</sequence>
<proteinExistence type="predicted"/>
<dbReference type="SMART" id="SM01134">
    <property type="entry name" value="DeoRC"/>
    <property type="match status" value="1"/>
</dbReference>
<keyword evidence="2 5" id="KW-0238">DNA-binding</keyword>
<feature type="domain" description="HTH deoR-type" evidence="4">
    <location>
        <begin position="2"/>
        <end position="57"/>
    </location>
</feature>
<dbReference type="RefSeq" id="WP_268059492.1">
    <property type="nucleotide sequence ID" value="NZ_JAPQFJ010000001.1"/>
</dbReference>
<dbReference type="InterPro" id="IPR050313">
    <property type="entry name" value="Carb_Metab_HTH_regulators"/>
</dbReference>
<dbReference type="PROSITE" id="PS00894">
    <property type="entry name" value="HTH_DEOR_1"/>
    <property type="match status" value="1"/>
</dbReference>
<dbReference type="SUPFAM" id="SSF100950">
    <property type="entry name" value="NagB/RpiA/CoA transferase-like"/>
    <property type="match status" value="1"/>
</dbReference>
<protein>
    <submittedName>
        <fullName evidence="5">DeoR/GlpR family DNA-binding transcription regulator</fullName>
    </submittedName>
</protein>
<dbReference type="InterPro" id="IPR018356">
    <property type="entry name" value="Tscrpt_reg_HTH_DeoR_CS"/>
</dbReference>
<dbReference type="SMART" id="SM00420">
    <property type="entry name" value="HTH_DEOR"/>
    <property type="match status" value="1"/>
</dbReference>
<reference evidence="5" key="1">
    <citation type="submission" date="2022-12" db="EMBL/GenBank/DDBJ databases">
        <title>Clostridium sp. nov., isolated from industrial wastewater.</title>
        <authorList>
            <person name="Jiayan W."/>
        </authorList>
    </citation>
    <scope>NUCLEOTIDE SEQUENCE</scope>
    <source>
        <strain evidence="5">ZC22-4</strain>
    </source>
</reference>
<dbReference type="InterPro" id="IPR036388">
    <property type="entry name" value="WH-like_DNA-bd_sf"/>
</dbReference>
<dbReference type="PROSITE" id="PS51000">
    <property type="entry name" value="HTH_DEOR_2"/>
    <property type="match status" value="1"/>
</dbReference>
<dbReference type="InterPro" id="IPR014036">
    <property type="entry name" value="DeoR-like_C"/>
</dbReference>
<evidence type="ECO:0000256" key="2">
    <source>
        <dbReference type="ARBA" id="ARBA00023125"/>
    </source>
</evidence>
<dbReference type="Pfam" id="PF00455">
    <property type="entry name" value="DeoRC"/>
    <property type="match status" value="1"/>
</dbReference>
<dbReference type="InterPro" id="IPR036390">
    <property type="entry name" value="WH_DNA-bd_sf"/>
</dbReference>
<dbReference type="GO" id="GO:0003677">
    <property type="term" value="F:DNA binding"/>
    <property type="evidence" value="ECO:0007669"/>
    <property type="project" value="UniProtKB-KW"/>
</dbReference>
<comment type="caution">
    <text evidence="5">The sequence shown here is derived from an EMBL/GenBank/DDBJ whole genome shotgun (WGS) entry which is preliminary data.</text>
</comment>